<accession>A0A553NES4</accession>
<sequence length="75" mass="8259">MSVLSQWPWILTGAVSGFIAYCNLPSAWILPSQKATEDWLRPTQLKPIANLNSVVPAHTLWDETGAVVMAVRRPG</sequence>
<comment type="caution">
    <text evidence="2">The sequence shown here is derived from an EMBL/GenBank/DDBJ whole genome shotgun (WGS) entry which is preliminary data.</text>
</comment>
<gene>
    <name evidence="2" type="ORF">TCAL_00803</name>
</gene>
<evidence type="ECO:0000313" key="2">
    <source>
        <dbReference type="EMBL" id="TRY63931.1"/>
    </source>
</evidence>
<protein>
    <submittedName>
        <fullName evidence="2">Uncharacterized protein</fullName>
    </submittedName>
</protein>
<keyword evidence="1" id="KW-0812">Transmembrane</keyword>
<organism evidence="2 3">
    <name type="scientific">Tigriopus californicus</name>
    <name type="common">Marine copepod</name>
    <dbReference type="NCBI Taxonomy" id="6832"/>
    <lineage>
        <taxon>Eukaryota</taxon>
        <taxon>Metazoa</taxon>
        <taxon>Ecdysozoa</taxon>
        <taxon>Arthropoda</taxon>
        <taxon>Crustacea</taxon>
        <taxon>Multicrustacea</taxon>
        <taxon>Hexanauplia</taxon>
        <taxon>Copepoda</taxon>
        <taxon>Harpacticoida</taxon>
        <taxon>Harpacticidae</taxon>
        <taxon>Tigriopus</taxon>
    </lineage>
</organism>
<keyword evidence="3" id="KW-1185">Reference proteome</keyword>
<reference evidence="2 3" key="1">
    <citation type="journal article" date="2018" name="Nat. Ecol. Evol.">
        <title>Genomic signatures of mitonuclear coevolution across populations of Tigriopus californicus.</title>
        <authorList>
            <person name="Barreto F.S."/>
            <person name="Watson E.T."/>
            <person name="Lima T.G."/>
            <person name="Willett C.S."/>
            <person name="Edmands S."/>
            <person name="Li W."/>
            <person name="Burton R.S."/>
        </authorList>
    </citation>
    <scope>NUCLEOTIDE SEQUENCE [LARGE SCALE GENOMIC DNA]</scope>
    <source>
        <strain evidence="2 3">San Diego</strain>
    </source>
</reference>
<dbReference type="Proteomes" id="UP000318571">
    <property type="component" value="Chromosome 10"/>
</dbReference>
<keyword evidence="1" id="KW-0472">Membrane</keyword>
<feature type="transmembrane region" description="Helical" evidence="1">
    <location>
        <begin position="6"/>
        <end position="24"/>
    </location>
</feature>
<dbReference type="EMBL" id="VCGU01000458">
    <property type="protein sequence ID" value="TRY63931.1"/>
    <property type="molecule type" value="Genomic_DNA"/>
</dbReference>
<dbReference type="STRING" id="6832.A0A553NES4"/>
<dbReference type="OMA" id="AWILPSQ"/>
<proteinExistence type="predicted"/>
<evidence type="ECO:0000313" key="3">
    <source>
        <dbReference type="Proteomes" id="UP000318571"/>
    </source>
</evidence>
<keyword evidence="1" id="KW-1133">Transmembrane helix</keyword>
<evidence type="ECO:0000256" key="1">
    <source>
        <dbReference type="SAM" id="Phobius"/>
    </source>
</evidence>
<name>A0A553NES4_TIGCA</name>
<dbReference type="AlphaFoldDB" id="A0A553NES4"/>